<feature type="domain" description="Aminotransferase class I/classII large" evidence="7">
    <location>
        <begin position="38"/>
        <end position="367"/>
    </location>
</feature>
<organism evidence="8 9">
    <name type="scientific">Psychroflexus torquis (strain ATCC 700755 / CIP 106069 / ACAM 623)</name>
    <dbReference type="NCBI Taxonomy" id="313595"/>
    <lineage>
        <taxon>Bacteria</taxon>
        <taxon>Pseudomonadati</taxon>
        <taxon>Bacteroidota</taxon>
        <taxon>Flavobacteriia</taxon>
        <taxon>Flavobacteriales</taxon>
        <taxon>Flavobacteriaceae</taxon>
        <taxon>Psychroflexus</taxon>
    </lineage>
</organism>
<dbReference type="SUPFAM" id="SSF53383">
    <property type="entry name" value="PLP-dependent transferases"/>
    <property type="match status" value="1"/>
</dbReference>
<dbReference type="Gene3D" id="3.90.1150.10">
    <property type="entry name" value="Aspartate Aminotransferase, domain 1"/>
    <property type="match status" value="1"/>
</dbReference>
<keyword evidence="9" id="KW-1185">Reference proteome</keyword>
<dbReference type="GO" id="GO:0009102">
    <property type="term" value="P:biotin biosynthetic process"/>
    <property type="evidence" value="ECO:0007669"/>
    <property type="project" value="TreeGrafter"/>
</dbReference>
<evidence type="ECO:0000256" key="4">
    <source>
        <dbReference type="ARBA" id="ARBA00022679"/>
    </source>
</evidence>
<name>K4IBT2_PSYTT</name>
<reference evidence="8" key="1">
    <citation type="submission" date="2006-03" db="EMBL/GenBank/DDBJ databases">
        <authorList>
            <person name="Bowman J."/>
            <person name="Ferriera S."/>
            <person name="Johnson J."/>
            <person name="Kravitz S."/>
            <person name="Halpern A."/>
            <person name="Remington K."/>
            <person name="Beeson K."/>
            <person name="Tran B."/>
            <person name="Rogers Y.-H."/>
            <person name="Friedman R."/>
            <person name="Venter J.C."/>
        </authorList>
    </citation>
    <scope>NUCLEOTIDE SEQUENCE [LARGE SCALE GENOMIC DNA]</scope>
    <source>
        <strain evidence="8">ATCC 700755</strain>
    </source>
</reference>
<dbReference type="InterPro" id="IPR001917">
    <property type="entry name" value="Aminotrans_II_pyridoxalP_BS"/>
</dbReference>
<dbReference type="Pfam" id="PF00155">
    <property type="entry name" value="Aminotran_1_2"/>
    <property type="match status" value="1"/>
</dbReference>
<comment type="similarity">
    <text evidence="3">Belongs to the class-II pyridoxal-phosphate-dependent aminotransferase family. BioF subfamily.</text>
</comment>
<dbReference type="InterPro" id="IPR015421">
    <property type="entry name" value="PyrdxlP-dep_Trfase_major"/>
</dbReference>
<dbReference type="STRING" id="313595.P700755_001088"/>
<sequence length="384" mass="43286">MKKIQSLKLKFPKTLQKKIDKRKHEGSFRKLKISDPTLVDFSSNDYLGFSKKQSISEFAEDKLKEYSSELHGANGSRLLSGNYPLIKDFEIYLAKQYDAESALVFNSGYDANLGLISSVAQPHDLILYDELSHASIRDGISLSPARSYKFKHNNLKDLEAKLSKFQNKFETIYVITEHVFSMDGDEVEVEAAIEVCETYGACFILDEAHAIGTLTNTGYRDYGNKIFARIITFGKSFGSHGAFIVGSKDLQDYLINFAKSFIYTTAPSQDTIARNWAAHDYLRTEPQDFESLRSIISYFLDTLKTHNLASYFIESNSAIQSCVIGGNQKVKTISNQLQAEGFDVRAILSPTVPEGKERLRFCLHSYNTEVEISKSLSKLSKLLN</sequence>
<dbReference type="RefSeq" id="WP_015023663.1">
    <property type="nucleotide sequence ID" value="NC_018721.1"/>
</dbReference>
<evidence type="ECO:0000256" key="6">
    <source>
        <dbReference type="RuleBase" id="RU003693"/>
    </source>
</evidence>
<dbReference type="AlphaFoldDB" id="K4IBT2"/>
<dbReference type="Proteomes" id="UP000008514">
    <property type="component" value="Chromosome"/>
</dbReference>
<gene>
    <name evidence="8" type="ordered locus">P700755_001088</name>
</gene>
<evidence type="ECO:0000313" key="8">
    <source>
        <dbReference type="EMBL" id="AFU68057.1"/>
    </source>
</evidence>
<evidence type="ECO:0000256" key="1">
    <source>
        <dbReference type="ARBA" id="ARBA00001933"/>
    </source>
</evidence>
<dbReference type="InterPro" id="IPR015424">
    <property type="entry name" value="PyrdxlP-dep_Trfase"/>
</dbReference>
<keyword evidence="4" id="KW-0808">Transferase</keyword>
<keyword evidence="5 6" id="KW-0663">Pyridoxal phosphate</keyword>
<dbReference type="eggNOG" id="COG0156">
    <property type="taxonomic scope" value="Bacteria"/>
</dbReference>
<evidence type="ECO:0000256" key="2">
    <source>
        <dbReference type="ARBA" id="ARBA00005189"/>
    </source>
</evidence>
<proteinExistence type="inferred from homology"/>
<comment type="pathway">
    <text evidence="2">Lipid metabolism.</text>
</comment>
<evidence type="ECO:0000256" key="3">
    <source>
        <dbReference type="ARBA" id="ARBA00010008"/>
    </source>
</evidence>
<dbReference type="PANTHER" id="PTHR13693">
    <property type="entry name" value="CLASS II AMINOTRANSFERASE/8-AMINO-7-OXONONANOATE SYNTHASE"/>
    <property type="match status" value="1"/>
</dbReference>
<dbReference type="Gene3D" id="3.40.640.10">
    <property type="entry name" value="Type I PLP-dependent aspartate aminotransferase-like (Major domain)"/>
    <property type="match status" value="1"/>
</dbReference>
<comment type="cofactor">
    <cofactor evidence="1 6">
        <name>pyridoxal 5'-phosphate</name>
        <dbReference type="ChEBI" id="CHEBI:597326"/>
    </cofactor>
</comment>
<dbReference type="KEGG" id="ptq:P700755_001088"/>
<evidence type="ECO:0000259" key="7">
    <source>
        <dbReference type="Pfam" id="PF00155"/>
    </source>
</evidence>
<dbReference type="InterPro" id="IPR015422">
    <property type="entry name" value="PyrdxlP-dep_Trfase_small"/>
</dbReference>
<protein>
    <submittedName>
        <fullName evidence="8">8-amino-7-oxononanoate synthase BioF</fullName>
    </submittedName>
</protein>
<dbReference type="OrthoDB" id="9807157at2"/>
<reference evidence="8" key="2">
    <citation type="submission" date="2012-09" db="EMBL/GenBank/DDBJ databases">
        <title>The complete sequence of Psychroflexus torquis an extreme psychrophile from sea-ice that is stimulated by light.</title>
        <authorList>
            <person name="Feng S."/>
            <person name="Powell S.M."/>
            <person name="Bowman J.P."/>
        </authorList>
    </citation>
    <scope>NUCLEOTIDE SEQUENCE [LARGE SCALE GENOMIC DNA]</scope>
    <source>
        <strain evidence="8">ATCC 700755</strain>
    </source>
</reference>
<dbReference type="GO" id="GO:0030170">
    <property type="term" value="F:pyridoxal phosphate binding"/>
    <property type="evidence" value="ECO:0007669"/>
    <property type="project" value="InterPro"/>
</dbReference>
<dbReference type="PROSITE" id="PS00599">
    <property type="entry name" value="AA_TRANSFER_CLASS_2"/>
    <property type="match status" value="1"/>
</dbReference>
<dbReference type="EMBL" id="CP003879">
    <property type="protein sequence ID" value="AFU68057.1"/>
    <property type="molecule type" value="Genomic_DNA"/>
</dbReference>
<dbReference type="HOGENOM" id="CLU_015846_11_2_10"/>
<evidence type="ECO:0000256" key="5">
    <source>
        <dbReference type="ARBA" id="ARBA00022898"/>
    </source>
</evidence>
<dbReference type="InterPro" id="IPR050087">
    <property type="entry name" value="AON_synthase_class-II"/>
</dbReference>
<dbReference type="PANTHER" id="PTHR13693:SF77">
    <property type="entry name" value="8-AMINO-7-OXONONANOATE SYNTHASE"/>
    <property type="match status" value="1"/>
</dbReference>
<dbReference type="GO" id="GO:0016740">
    <property type="term" value="F:transferase activity"/>
    <property type="evidence" value="ECO:0007669"/>
    <property type="project" value="UniProtKB-KW"/>
</dbReference>
<dbReference type="InterPro" id="IPR004839">
    <property type="entry name" value="Aminotransferase_I/II_large"/>
</dbReference>
<accession>K4IBT2</accession>
<evidence type="ECO:0000313" key="9">
    <source>
        <dbReference type="Proteomes" id="UP000008514"/>
    </source>
</evidence>